<feature type="compositionally biased region" description="Basic and acidic residues" evidence="12">
    <location>
        <begin position="530"/>
        <end position="540"/>
    </location>
</feature>
<evidence type="ECO:0000256" key="6">
    <source>
        <dbReference type="ARBA" id="ARBA00022695"/>
    </source>
</evidence>
<evidence type="ECO:0000313" key="14">
    <source>
        <dbReference type="EMBL" id="AXC14689.1"/>
    </source>
</evidence>
<evidence type="ECO:0000256" key="1">
    <source>
        <dbReference type="ARBA" id="ARBA00001946"/>
    </source>
</evidence>
<organism evidence="14 15">
    <name type="scientific">Acidisarcina polymorpha</name>
    <dbReference type="NCBI Taxonomy" id="2211140"/>
    <lineage>
        <taxon>Bacteria</taxon>
        <taxon>Pseudomonadati</taxon>
        <taxon>Acidobacteriota</taxon>
        <taxon>Terriglobia</taxon>
        <taxon>Terriglobales</taxon>
        <taxon>Acidobacteriaceae</taxon>
        <taxon>Acidisarcina</taxon>
    </lineage>
</organism>
<feature type="compositionally biased region" description="Low complexity" evidence="12">
    <location>
        <begin position="585"/>
        <end position="624"/>
    </location>
</feature>
<feature type="compositionally biased region" description="Low complexity" evidence="12">
    <location>
        <begin position="639"/>
        <end position="672"/>
    </location>
</feature>
<dbReference type="CDD" id="cd05398">
    <property type="entry name" value="NT_ClassII-CCAase"/>
    <property type="match status" value="1"/>
</dbReference>
<keyword evidence="15" id="KW-1185">Reference proteome</keyword>
<evidence type="ECO:0000256" key="3">
    <source>
        <dbReference type="ARBA" id="ARBA00022555"/>
    </source>
</evidence>
<evidence type="ECO:0000256" key="12">
    <source>
        <dbReference type="SAM" id="MobiDB-lite"/>
    </source>
</evidence>
<evidence type="ECO:0000256" key="4">
    <source>
        <dbReference type="ARBA" id="ARBA00022679"/>
    </source>
</evidence>
<comment type="similarity">
    <text evidence="2 11">Belongs to the tRNA nucleotidyltransferase/poly(A) polymerase family.</text>
</comment>
<dbReference type="Gene3D" id="3.30.460.10">
    <property type="entry name" value="Beta Polymerase, domain 2"/>
    <property type="match status" value="1"/>
</dbReference>
<keyword evidence="9" id="KW-0460">Magnesium</keyword>
<dbReference type="Proteomes" id="UP000253606">
    <property type="component" value="Chromosome"/>
</dbReference>
<feature type="domain" description="Poly A polymerase head" evidence="13">
    <location>
        <begin position="14"/>
        <end position="139"/>
    </location>
</feature>
<feature type="compositionally biased region" description="Basic residues" evidence="12">
    <location>
        <begin position="625"/>
        <end position="637"/>
    </location>
</feature>
<dbReference type="KEGG" id="abas:ACPOL_5441"/>
<dbReference type="GO" id="GO:0000049">
    <property type="term" value="F:tRNA binding"/>
    <property type="evidence" value="ECO:0007669"/>
    <property type="project" value="UniProtKB-KW"/>
</dbReference>
<reference evidence="14 15" key="1">
    <citation type="journal article" date="2018" name="Front. Microbiol.">
        <title>Hydrolytic Capabilities as a Key to Environmental Success: Chitinolytic and Cellulolytic Acidobacteria From Acidic Sub-arctic Soils and Boreal Peatlands.</title>
        <authorList>
            <person name="Belova S.E."/>
            <person name="Ravin N.V."/>
            <person name="Pankratov T.A."/>
            <person name="Rakitin A.L."/>
            <person name="Ivanova A.A."/>
            <person name="Beletsky A.V."/>
            <person name="Mardanov A.V."/>
            <person name="Sinninghe Damste J.S."/>
            <person name="Dedysh S.N."/>
        </authorList>
    </citation>
    <scope>NUCLEOTIDE SEQUENCE [LARGE SCALE GENOMIC DNA]</scope>
    <source>
        <strain evidence="14 15">SBC82</strain>
    </source>
</reference>
<dbReference type="PANTHER" id="PTHR47788">
    <property type="entry name" value="POLYA POLYMERASE"/>
    <property type="match status" value="1"/>
</dbReference>
<dbReference type="GO" id="GO:0000166">
    <property type="term" value="F:nucleotide binding"/>
    <property type="evidence" value="ECO:0007669"/>
    <property type="project" value="UniProtKB-KW"/>
</dbReference>
<dbReference type="PANTHER" id="PTHR47788:SF1">
    <property type="entry name" value="A-ADDING TRNA NUCLEOTIDYLTRANSFERASE"/>
    <property type="match status" value="1"/>
</dbReference>
<evidence type="ECO:0000256" key="5">
    <source>
        <dbReference type="ARBA" id="ARBA00022694"/>
    </source>
</evidence>
<dbReference type="Gene3D" id="1.10.3090.10">
    <property type="entry name" value="cca-adding enzyme, domain 2"/>
    <property type="match status" value="1"/>
</dbReference>
<gene>
    <name evidence="14" type="ORF">ACPOL_5441</name>
</gene>
<evidence type="ECO:0000256" key="9">
    <source>
        <dbReference type="ARBA" id="ARBA00022842"/>
    </source>
</evidence>
<evidence type="ECO:0000256" key="11">
    <source>
        <dbReference type="RuleBase" id="RU003953"/>
    </source>
</evidence>
<dbReference type="EMBL" id="CP030840">
    <property type="protein sequence ID" value="AXC14689.1"/>
    <property type="molecule type" value="Genomic_DNA"/>
</dbReference>
<evidence type="ECO:0000256" key="2">
    <source>
        <dbReference type="ARBA" id="ARBA00007265"/>
    </source>
</evidence>
<accession>A0A2Z5G6S3</accession>
<comment type="cofactor">
    <cofactor evidence="1">
        <name>Mg(2+)</name>
        <dbReference type="ChEBI" id="CHEBI:18420"/>
    </cofactor>
</comment>
<proteinExistence type="inferred from homology"/>
<dbReference type="InterPro" id="IPR002646">
    <property type="entry name" value="PolA_pol_head_dom"/>
</dbReference>
<dbReference type="SUPFAM" id="SSF81891">
    <property type="entry name" value="Poly A polymerase C-terminal region-like"/>
    <property type="match status" value="1"/>
</dbReference>
<evidence type="ECO:0000259" key="13">
    <source>
        <dbReference type="Pfam" id="PF01743"/>
    </source>
</evidence>
<dbReference type="SUPFAM" id="SSF81301">
    <property type="entry name" value="Nucleotidyltransferase"/>
    <property type="match status" value="1"/>
</dbReference>
<feature type="compositionally biased region" description="Basic and acidic residues" evidence="12">
    <location>
        <begin position="418"/>
        <end position="427"/>
    </location>
</feature>
<dbReference type="Pfam" id="PF01743">
    <property type="entry name" value="PolyA_pol"/>
    <property type="match status" value="1"/>
</dbReference>
<dbReference type="GO" id="GO:0046872">
    <property type="term" value="F:metal ion binding"/>
    <property type="evidence" value="ECO:0007669"/>
    <property type="project" value="UniProtKB-KW"/>
</dbReference>
<keyword evidence="8" id="KW-0547">Nucleotide-binding</keyword>
<evidence type="ECO:0000313" key="15">
    <source>
        <dbReference type="Proteomes" id="UP000253606"/>
    </source>
</evidence>
<dbReference type="GO" id="GO:0016779">
    <property type="term" value="F:nucleotidyltransferase activity"/>
    <property type="evidence" value="ECO:0007669"/>
    <property type="project" value="UniProtKB-KW"/>
</dbReference>
<feature type="compositionally biased region" description="Basic and acidic residues" evidence="12">
    <location>
        <begin position="510"/>
        <end position="520"/>
    </location>
</feature>
<evidence type="ECO:0000256" key="8">
    <source>
        <dbReference type="ARBA" id="ARBA00022741"/>
    </source>
</evidence>
<keyword evidence="5" id="KW-0819">tRNA processing</keyword>
<protein>
    <submittedName>
        <fullName evidence="14">tRNA nucleotidyltransferase</fullName>
    </submittedName>
</protein>
<dbReference type="AlphaFoldDB" id="A0A2Z5G6S3"/>
<keyword evidence="7" id="KW-0479">Metal-binding</keyword>
<keyword evidence="4 11" id="KW-0808">Transferase</keyword>
<feature type="compositionally biased region" description="Pro residues" evidence="12">
    <location>
        <begin position="400"/>
        <end position="409"/>
    </location>
</feature>
<keyword evidence="3" id="KW-0820">tRNA-binding</keyword>
<dbReference type="GO" id="GO:0008033">
    <property type="term" value="P:tRNA processing"/>
    <property type="evidence" value="ECO:0007669"/>
    <property type="project" value="UniProtKB-KW"/>
</dbReference>
<evidence type="ECO:0000256" key="10">
    <source>
        <dbReference type="ARBA" id="ARBA00022884"/>
    </source>
</evidence>
<keyword evidence="10 11" id="KW-0694">RNA-binding</keyword>
<evidence type="ECO:0000256" key="7">
    <source>
        <dbReference type="ARBA" id="ARBA00022723"/>
    </source>
</evidence>
<dbReference type="InterPro" id="IPR052390">
    <property type="entry name" value="tRNA_nt/polyA_polymerase"/>
</dbReference>
<keyword evidence="6" id="KW-0548">Nucleotidyltransferase</keyword>
<name>A0A2Z5G6S3_9BACT</name>
<sequence>MIREAAREAGMTVFLTGGAVRDLTSGSPVRDLDVSVQGNALELKTKLQEAGAVLWGEHEPSQTLFARFPGSVRAEISSTRREEFPTLGKPVYSPGSILEDLRRRDFTANAMALSLNEGSYGLLMDPLNGVADLEARLLRLVSNYGFLEDPVRLIRASRFQARLGWELEEKTKARFENAKEENVIAQLSPYAQGYEVEEIVHEEDGLKILKVLEEQGWMKSLFPAWTSAKADTDLLASMREVLVHLQMQGVNPDPSAAQAQLLTSKLAPKDLTTLKQMFVRQGFVREWETQEERAKELGKRLTGKEAATPSAAWKLLTSVDPEALLWLGLTSKTAAVQARLKDFFSVWPEARQKIPYALMQEMRIVPELEGYQELVKNIFFELIDGRLSTEEEMRLFLEPYSPPAPPPPVSIRRTRSKKSAEKSRELRDEDDEELVEGRAAGDDDEGDEDVDSDEESETADERAELIPRSVLRSVPQLVDEPVTLQQSTERSADHESSAPAPKQGLSGTARIDETLKKTESPVRPGAAAPVKDEPKPEVKPASKTPTKHATAIKHADTTEAKPAVHSPGKAAGHPVLKAQAHKSTSSPAPTKSLAKPAPKSAAKGAVKSKPIAKPSGKKSSAVKKAATKGKVLIKPKVAKPPVKAKPAADRVGSAAKSRAAGKVSAKSSAKSALARKKR</sequence>
<dbReference type="InterPro" id="IPR043519">
    <property type="entry name" value="NT_sf"/>
</dbReference>
<feature type="region of interest" description="Disordered" evidence="12">
    <location>
        <begin position="398"/>
        <end position="678"/>
    </location>
</feature>
<feature type="compositionally biased region" description="Acidic residues" evidence="12">
    <location>
        <begin position="442"/>
        <end position="458"/>
    </location>
</feature>